<dbReference type="EMBL" id="JAGUCN010000059">
    <property type="protein sequence ID" value="MBS2214038.1"/>
    <property type="molecule type" value="Genomic_DNA"/>
</dbReference>
<evidence type="ECO:0000313" key="2">
    <source>
        <dbReference type="EMBL" id="MBS2214038.1"/>
    </source>
</evidence>
<keyword evidence="1" id="KW-1133">Transmembrane helix</keyword>
<dbReference type="RefSeq" id="WP_212232041.1">
    <property type="nucleotide sequence ID" value="NZ_JAGUCN010000059.1"/>
</dbReference>
<feature type="transmembrane region" description="Helical" evidence="1">
    <location>
        <begin position="80"/>
        <end position="104"/>
    </location>
</feature>
<accession>A0ABS5KJJ2</accession>
<reference evidence="2 3" key="1">
    <citation type="journal article" date="2014" name="Int. J. Syst. Evol. Microbiol.">
        <title>Carboxylicivirga gen. nov. in the family Marinilabiliaceae with two novel species, Carboxylicivirga mesophila sp. nov. and Carboxylicivirga taeanensis sp. nov., and reclassification of Cytophaga fermentans as Saccharicrinis fermentans gen. nov., comb. nov.</title>
        <authorList>
            <person name="Yang S.H."/>
            <person name="Seo H.S."/>
            <person name="Woo J.H."/>
            <person name="Oh H.M."/>
            <person name="Jang H."/>
            <person name="Lee J.H."/>
            <person name="Kim S.J."/>
            <person name="Kwon K.K."/>
        </authorList>
    </citation>
    <scope>NUCLEOTIDE SEQUENCE [LARGE SCALE GENOMIC DNA]</scope>
    <source>
        <strain evidence="2 3">JCM 18290</strain>
    </source>
</reference>
<dbReference type="Proteomes" id="UP000721861">
    <property type="component" value="Unassembled WGS sequence"/>
</dbReference>
<keyword evidence="3" id="KW-1185">Reference proteome</keyword>
<comment type="caution">
    <text evidence="2">The sequence shown here is derived from an EMBL/GenBank/DDBJ whole genome shotgun (WGS) entry which is preliminary data.</text>
</comment>
<keyword evidence="1" id="KW-0812">Transmembrane</keyword>
<keyword evidence="1" id="KW-0472">Membrane</keyword>
<gene>
    <name evidence="2" type="ORF">KEM09_21715</name>
</gene>
<evidence type="ECO:0000256" key="1">
    <source>
        <dbReference type="SAM" id="Phobius"/>
    </source>
</evidence>
<sequence>MKQNKYNKEYKFPDATSLRNSIFYILFFLFLVIFVAIDILPMTEEEVYERFANQELIGSSNQRFAQQIQMLLASNWGKRGLVIGMSLISFVIINEVYSMTFTLVRYRRKLKLYKKGIVTDLNDYHKPFGIIGHLKYLIKNRNKQDSSFYYKKNIRKKVEEINYDRYK</sequence>
<evidence type="ECO:0000313" key="3">
    <source>
        <dbReference type="Proteomes" id="UP000721861"/>
    </source>
</evidence>
<organism evidence="2 3">
    <name type="scientific">Carboxylicivirga mesophila</name>
    <dbReference type="NCBI Taxonomy" id="1166478"/>
    <lineage>
        <taxon>Bacteria</taxon>
        <taxon>Pseudomonadati</taxon>
        <taxon>Bacteroidota</taxon>
        <taxon>Bacteroidia</taxon>
        <taxon>Marinilabiliales</taxon>
        <taxon>Marinilabiliaceae</taxon>
        <taxon>Carboxylicivirga</taxon>
    </lineage>
</organism>
<feature type="transmembrane region" description="Helical" evidence="1">
    <location>
        <begin position="21"/>
        <end position="40"/>
    </location>
</feature>
<name>A0ABS5KJJ2_9BACT</name>
<proteinExistence type="predicted"/>
<protein>
    <recommendedName>
        <fullName evidence="4">RDD domain-containing protein</fullName>
    </recommendedName>
</protein>
<evidence type="ECO:0008006" key="4">
    <source>
        <dbReference type="Google" id="ProtNLM"/>
    </source>
</evidence>